<reference evidence="1 2" key="2">
    <citation type="journal article" date="2009" name="PLoS ONE">
        <title>An integrated genetic and cytogenetic map of the cucumber genome.</title>
        <authorList>
            <person name="Ren Y."/>
            <person name="Zhang Z."/>
            <person name="Liu J."/>
            <person name="Staub J.E."/>
            <person name="Han Y."/>
            <person name="Cheng Z."/>
            <person name="Li X."/>
            <person name="Lu J."/>
            <person name="Miao H."/>
            <person name="Kang H."/>
            <person name="Xie B."/>
            <person name="Gu X."/>
            <person name="Wang X."/>
            <person name="Du Y."/>
            <person name="Jin W."/>
            <person name="Huang S."/>
        </authorList>
    </citation>
    <scope>NUCLEOTIDE SEQUENCE [LARGE SCALE GENOMIC DNA]</scope>
    <source>
        <strain evidence="2">cv. 9930</strain>
    </source>
</reference>
<keyword evidence="2" id="KW-1185">Reference proteome</keyword>
<dbReference type="Gramene" id="KGN60872">
    <property type="protein sequence ID" value="KGN60872"/>
    <property type="gene ID" value="Csa_2G020950"/>
</dbReference>
<name>A0A0A0LJI2_CUCSA</name>
<dbReference type="AlphaFoldDB" id="A0A0A0LJI2"/>
<reference evidence="1 2" key="3">
    <citation type="journal article" date="2010" name="BMC Genomics">
        <title>Transcriptome sequencing and comparative analysis of cucumber flowers with different sex types.</title>
        <authorList>
            <person name="Guo S."/>
            <person name="Zheng Y."/>
            <person name="Joung J.G."/>
            <person name="Liu S."/>
            <person name="Zhang Z."/>
            <person name="Crasta O.R."/>
            <person name="Sobral B.W."/>
            <person name="Xu Y."/>
            <person name="Huang S."/>
            <person name="Fei Z."/>
        </authorList>
    </citation>
    <scope>NUCLEOTIDE SEQUENCE [LARGE SCALE GENOMIC DNA]</scope>
    <source>
        <strain evidence="2">cv. 9930</strain>
    </source>
</reference>
<dbReference type="Proteomes" id="UP000029981">
    <property type="component" value="Chromosome 2"/>
</dbReference>
<gene>
    <name evidence="1" type="ORF">Csa_2G020950</name>
</gene>
<proteinExistence type="predicted"/>
<organism evidence="1 2">
    <name type="scientific">Cucumis sativus</name>
    <name type="common">Cucumber</name>
    <dbReference type="NCBI Taxonomy" id="3659"/>
    <lineage>
        <taxon>Eukaryota</taxon>
        <taxon>Viridiplantae</taxon>
        <taxon>Streptophyta</taxon>
        <taxon>Embryophyta</taxon>
        <taxon>Tracheophyta</taxon>
        <taxon>Spermatophyta</taxon>
        <taxon>Magnoliopsida</taxon>
        <taxon>eudicotyledons</taxon>
        <taxon>Gunneridae</taxon>
        <taxon>Pentapetalae</taxon>
        <taxon>rosids</taxon>
        <taxon>fabids</taxon>
        <taxon>Cucurbitales</taxon>
        <taxon>Cucurbitaceae</taxon>
        <taxon>Benincaseae</taxon>
        <taxon>Cucumis</taxon>
    </lineage>
</organism>
<sequence>MHGMEGMGGTALANSLYSKFKWMKEHYYSEALDNPTSLLYIQGREIERVPWLWPHHLKREDGEFGTNITTTHTISFKRYLIVFYEEEMITFVFQWETIRRVIR</sequence>
<accession>A0A0A0LJI2</accession>
<evidence type="ECO:0000313" key="2">
    <source>
        <dbReference type="Proteomes" id="UP000029981"/>
    </source>
</evidence>
<reference evidence="1 2" key="4">
    <citation type="journal article" date="2011" name="BMC Genomics">
        <title>RNA-Seq improves annotation of protein-coding genes in the cucumber genome.</title>
        <authorList>
            <person name="Li Z."/>
            <person name="Zhang Z."/>
            <person name="Yan P."/>
            <person name="Huang S."/>
            <person name="Fei Z."/>
            <person name="Lin K."/>
        </authorList>
    </citation>
    <scope>NUCLEOTIDE SEQUENCE [LARGE SCALE GENOMIC DNA]</scope>
    <source>
        <strain evidence="2">cv. 9930</strain>
    </source>
</reference>
<dbReference type="EMBL" id="CM002923">
    <property type="protein sequence ID" value="KGN60872.1"/>
    <property type="molecule type" value="Genomic_DNA"/>
</dbReference>
<protein>
    <submittedName>
        <fullName evidence="1">Uncharacterized protein</fullName>
    </submittedName>
</protein>
<reference evidence="1 2" key="1">
    <citation type="journal article" date="2009" name="Nat. Genet.">
        <title>The genome of the cucumber, Cucumis sativus L.</title>
        <authorList>
            <person name="Huang S."/>
            <person name="Li R."/>
            <person name="Zhang Z."/>
            <person name="Li L."/>
            <person name="Gu X."/>
            <person name="Fan W."/>
            <person name="Lucas W.J."/>
            <person name="Wang X."/>
            <person name="Xie B."/>
            <person name="Ni P."/>
            <person name="Ren Y."/>
            <person name="Zhu H."/>
            <person name="Li J."/>
            <person name="Lin K."/>
            <person name="Jin W."/>
            <person name="Fei Z."/>
            <person name="Li G."/>
            <person name="Staub J."/>
            <person name="Kilian A."/>
            <person name="van der Vossen E.A."/>
            <person name="Wu Y."/>
            <person name="Guo J."/>
            <person name="He J."/>
            <person name="Jia Z."/>
            <person name="Ren Y."/>
            <person name="Tian G."/>
            <person name="Lu Y."/>
            <person name="Ruan J."/>
            <person name="Qian W."/>
            <person name="Wang M."/>
            <person name="Huang Q."/>
            <person name="Li B."/>
            <person name="Xuan Z."/>
            <person name="Cao J."/>
            <person name="Asan"/>
            <person name="Wu Z."/>
            <person name="Zhang J."/>
            <person name="Cai Q."/>
            <person name="Bai Y."/>
            <person name="Zhao B."/>
            <person name="Han Y."/>
            <person name="Li Y."/>
            <person name="Li X."/>
            <person name="Wang S."/>
            <person name="Shi Q."/>
            <person name="Liu S."/>
            <person name="Cho W.K."/>
            <person name="Kim J.Y."/>
            <person name="Xu Y."/>
            <person name="Heller-Uszynska K."/>
            <person name="Miao H."/>
            <person name="Cheng Z."/>
            <person name="Zhang S."/>
            <person name="Wu J."/>
            <person name="Yang Y."/>
            <person name="Kang H."/>
            <person name="Li M."/>
            <person name="Liang H."/>
            <person name="Ren X."/>
            <person name="Shi Z."/>
            <person name="Wen M."/>
            <person name="Jian M."/>
            <person name="Yang H."/>
            <person name="Zhang G."/>
            <person name="Yang Z."/>
            <person name="Chen R."/>
            <person name="Liu S."/>
            <person name="Li J."/>
            <person name="Ma L."/>
            <person name="Liu H."/>
            <person name="Zhou Y."/>
            <person name="Zhao J."/>
            <person name="Fang X."/>
            <person name="Li G."/>
            <person name="Fang L."/>
            <person name="Li Y."/>
            <person name="Liu D."/>
            <person name="Zheng H."/>
            <person name="Zhang Y."/>
            <person name="Qin N."/>
            <person name="Li Z."/>
            <person name="Yang G."/>
            <person name="Yang S."/>
            <person name="Bolund L."/>
            <person name="Kristiansen K."/>
            <person name="Zheng H."/>
            <person name="Li S."/>
            <person name="Zhang X."/>
            <person name="Yang H."/>
            <person name="Wang J."/>
            <person name="Sun R."/>
            <person name="Zhang B."/>
            <person name="Jiang S."/>
            <person name="Wang J."/>
            <person name="Du Y."/>
            <person name="Li S."/>
        </authorList>
    </citation>
    <scope>NUCLEOTIDE SEQUENCE [LARGE SCALE GENOMIC DNA]</scope>
    <source>
        <strain evidence="2">cv. 9930</strain>
    </source>
</reference>
<evidence type="ECO:0000313" key="1">
    <source>
        <dbReference type="EMBL" id="KGN60872.1"/>
    </source>
</evidence>